<dbReference type="PANTHER" id="PTHR36840">
    <property type="entry name" value="BLL5714 PROTEIN"/>
    <property type="match status" value="1"/>
</dbReference>
<evidence type="ECO:0000313" key="2">
    <source>
        <dbReference type="EMBL" id="MBN3546708.1"/>
    </source>
</evidence>
<protein>
    <submittedName>
        <fullName evidence="2">Low temperature requirement protein A</fullName>
    </submittedName>
</protein>
<feature type="transmembrane region" description="Helical" evidence="1">
    <location>
        <begin position="74"/>
        <end position="92"/>
    </location>
</feature>
<feature type="transmembrane region" description="Helical" evidence="1">
    <location>
        <begin position="256"/>
        <end position="275"/>
    </location>
</feature>
<keyword evidence="1" id="KW-0472">Membrane</keyword>
<feature type="transmembrane region" description="Helical" evidence="1">
    <location>
        <begin position="194"/>
        <end position="211"/>
    </location>
</feature>
<feature type="transmembrane region" description="Helical" evidence="1">
    <location>
        <begin position="341"/>
        <end position="362"/>
    </location>
</feature>
<feature type="transmembrane region" description="Helical" evidence="1">
    <location>
        <begin position="217"/>
        <end position="236"/>
    </location>
</feature>
<dbReference type="PANTHER" id="PTHR36840:SF1">
    <property type="entry name" value="BLL5714 PROTEIN"/>
    <property type="match status" value="1"/>
</dbReference>
<keyword evidence="1" id="KW-1133">Transmembrane helix</keyword>
<feature type="transmembrane region" description="Helical" evidence="1">
    <location>
        <begin position="130"/>
        <end position="151"/>
    </location>
</feature>
<dbReference type="InterPro" id="IPR010640">
    <property type="entry name" value="Low_temperature_requirement_A"/>
</dbReference>
<feature type="transmembrane region" description="Helical" evidence="1">
    <location>
        <begin position="287"/>
        <end position="307"/>
    </location>
</feature>
<comment type="caution">
    <text evidence="2">The sequence shown here is derived from an EMBL/GenBank/DDBJ whole genome shotgun (WGS) entry which is preliminary data.</text>
</comment>
<proteinExistence type="predicted"/>
<feature type="transmembrane region" description="Helical" evidence="1">
    <location>
        <begin position="41"/>
        <end position="62"/>
    </location>
</feature>
<feature type="transmembrane region" description="Helical" evidence="1">
    <location>
        <begin position="7"/>
        <end position="29"/>
    </location>
</feature>
<keyword evidence="3" id="KW-1185">Reference proteome</keyword>
<organism evidence="2 3">
    <name type="scientific">Fictibacillus barbaricus</name>
    <dbReference type="NCBI Taxonomy" id="182136"/>
    <lineage>
        <taxon>Bacteria</taxon>
        <taxon>Bacillati</taxon>
        <taxon>Bacillota</taxon>
        <taxon>Bacilli</taxon>
        <taxon>Bacillales</taxon>
        <taxon>Fictibacillaceae</taxon>
        <taxon>Fictibacillus</taxon>
    </lineage>
</organism>
<reference evidence="2 3" key="1">
    <citation type="submission" date="2021-01" db="EMBL/GenBank/DDBJ databases">
        <title>Genome Sequencing of Type Strains.</title>
        <authorList>
            <person name="Lemaire J.F."/>
            <person name="Inderbitzin P."/>
            <person name="Collins S.B."/>
            <person name="Wespe N."/>
            <person name="Knight-Connoni V."/>
        </authorList>
    </citation>
    <scope>NUCLEOTIDE SEQUENCE [LARGE SCALE GENOMIC DNA]</scope>
    <source>
        <strain evidence="2 3">DSM 14730</strain>
    </source>
</reference>
<feature type="transmembrane region" description="Helical" evidence="1">
    <location>
        <begin position="98"/>
        <end position="118"/>
    </location>
</feature>
<accession>A0ABS2ZEU5</accession>
<sequence>MPHKKVVWLELFNDLIFVAAIAKVTHILLHVEKGIIPSGYLIKFILIFVPIWWAWVGQTLYINRYGDDSLLQRVFLIIQMIFIILMTASLSVDFDPYYLPFLAGYLGIRFVTAFQYLISVRREKGDRKRVAQFLGKGFLVGALISLCSIIFDEWVRYLVLYLGIAIDTIIPLMGHKYLKRVPINTPHLLERFGLLTLILFGEFIVSIIAIVNVKESILPGITALLASFILVIALWWQYFDNLEKKINKESRTSGQIIIYGHLIIYMSLSILASTIQLSHIYEVDTIFLVNLSFAASLIYFGGTSIVFHKYRFKEDRLGFPHLTLFLGIIFLFWSTSLLIPISGLIILVEMALFFIVFAFITVK</sequence>
<feature type="transmembrane region" description="Helical" evidence="1">
    <location>
        <begin position="157"/>
        <end position="174"/>
    </location>
</feature>
<evidence type="ECO:0000256" key="1">
    <source>
        <dbReference type="SAM" id="Phobius"/>
    </source>
</evidence>
<evidence type="ECO:0000313" key="3">
    <source>
        <dbReference type="Proteomes" id="UP001319060"/>
    </source>
</evidence>
<dbReference type="EMBL" id="JAFHKS010000044">
    <property type="protein sequence ID" value="MBN3546708.1"/>
    <property type="molecule type" value="Genomic_DNA"/>
</dbReference>
<gene>
    <name evidence="2" type="ORF">JYA64_15480</name>
</gene>
<name>A0ABS2ZEU5_9BACL</name>
<dbReference type="Proteomes" id="UP001319060">
    <property type="component" value="Unassembled WGS sequence"/>
</dbReference>
<keyword evidence="1" id="KW-0812">Transmembrane</keyword>
<dbReference type="RefSeq" id="WP_188401012.1">
    <property type="nucleotide sequence ID" value="NZ_BMCE01000001.1"/>
</dbReference>
<feature type="transmembrane region" description="Helical" evidence="1">
    <location>
        <begin position="319"/>
        <end position="335"/>
    </location>
</feature>
<dbReference type="Pfam" id="PF06772">
    <property type="entry name" value="LtrA"/>
    <property type="match status" value="1"/>
</dbReference>